<proteinExistence type="predicted"/>
<dbReference type="NCBIfam" id="TIGR02786">
    <property type="entry name" value="addB_alphas"/>
    <property type="match status" value="1"/>
</dbReference>
<gene>
    <name evidence="2" type="ORF">QO014_001897</name>
</gene>
<name>A0ABU0H5C4_9HYPH</name>
<dbReference type="InterPro" id="IPR014153">
    <property type="entry name" value="Ds_break_AddB"/>
</dbReference>
<dbReference type="Pfam" id="PF12705">
    <property type="entry name" value="PDDEXK_1"/>
    <property type="match status" value="1"/>
</dbReference>
<dbReference type="SUPFAM" id="SSF52540">
    <property type="entry name" value="P-loop containing nucleoside triphosphate hydrolases"/>
    <property type="match status" value="1"/>
</dbReference>
<dbReference type="RefSeq" id="WP_266348426.1">
    <property type="nucleotide sequence ID" value="NZ_JAPKNG010000002.1"/>
</dbReference>
<keyword evidence="2" id="KW-0067">ATP-binding</keyword>
<dbReference type="EC" id="3.6.4.12" evidence="2"/>
<keyword evidence="3" id="KW-1185">Reference proteome</keyword>
<sequence length="1034" mass="110303">MDRGTPRVFSILPGAPFLPTLVDALFTGRFGALADPAEDPLALAEVTIFLPTRRAARVLHAAILERVGGRAVILPSIRPIGDVDEEDLLLEPAEDPAARLVLPPAISQLDRLLVLTRLTLAWGRAVKRDLLALAPDDPLLVPASAADAFHLAGDLARLIDDIETSGVAWDRLATLVPDDLARYWQITLDFLKIVGEQWPAFLAESGLADPAVRRDYLIRQEAARLAAAPPTGLVIAAGSTGSIPATAALLATIARLPNGAVVLPGLDTMLDDVAWGAIGGPDQPKSAPGHPQYGLRQLIATIGVDRADVEPLGVVPPAGAQRARLISEALRPAETTEDWASAPPVPPSASDGVGLIIARTEQEEAVAIALALREAVETEGSTAALITPDRRLAGRVAIELARFGLSSDDSAGRPLMTSPAGVLARLVVAAARSNGAPLDLMALAKHPLARFGRPRALCRRAIEILDLAVFRGRLLSGGLQALPAAVLAAKKDAIDPTRRHVAPAVRALSEADWQAAQDLAAAMDEALSPLTTLMAQRTPVDAATAIRTLVTALERVSADENGLDDPLWEAEAGDALATLLAGLIGDHAAALAMTGAEFPAFFDATMAGISVSARPGGDPRLFIWGTLEARLQSVDLVVLAGLDEGIWPAETRTDPWLSRSMRTDLGLEAPERRLGLSAHDFAAAFVAPKVLLTRAERRGGTPTVAARWLQRLLARLGKPGAKALVGRGSCYVDWARSLDRLATVTPIGRPRPQPPLDARPKRLSVTEIETLIRDPYAIYARHVLRLQPLDPVDIVPDVALRGTLIHDALGQFIETWQGPFDANALEALMAVGRTVFAQVEPFLSVHALWWPRFVAIAQWFIGWEASRHDIAARHAEIGGSWPVNERFRLTGRADRIDQRRDGTLEILDFKTGVPPSAKQLSTGLAPQLALEVAMARAGAFEGIPAGASVAELGWIGLGRVGKGEPFASAIRDLPADALGQEAAERLVALITAYADPDRAYISRARPMFETRFESPYDHLARVREWALGVGEDGE</sequence>
<dbReference type="GO" id="GO:0016787">
    <property type="term" value="F:hydrolase activity"/>
    <property type="evidence" value="ECO:0007669"/>
    <property type="project" value="UniProtKB-KW"/>
</dbReference>
<feature type="domain" description="PD-(D/E)XK endonuclease-like" evidence="1">
    <location>
        <begin position="762"/>
        <end position="993"/>
    </location>
</feature>
<dbReference type="InterPro" id="IPR038726">
    <property type="entry name" value="PDDEXK_AddAB-type"/>
</dbReference>
<keyword evidence="2" id="KW-0347">Helicase</keyword>
<comment type="caution">
    <text evidence="2">The sequence shown here is derived from an EMBL/GenBank/DDBJ whole genome shotgun (WGS) entry which is preliminary data.</text>
</comment>
<keyword evidence="2" id="KW-0378">Hydrolase</keyword>
<dbReference type="GO" id="GO:0003678">
    <property type="term" value="F:DNA helicase activity"/>
    <property type="evidence" value="ECO:0007669"/>
    <property type="project" value="UniProtKB-EC"/>
</dbReference>
<evidence type="ECO:0000313" key="3">
    <source>
        <dbReference type="Proteomes" id="UP001241603"/>
    </source>
</evidence>
<dbReference type="InterPro" id="IPR027417">
    <property type="entry name" value="P-loop_NTPase"/>
</dbReference>
<evidence type="ECO:0000313" key="2">
    <source>
        <dbReference type="EMBL" id="MDQ0437512.1"/>
    </source>
</evidence>
<dbReference type="EMBL" id="JAUSVO010000002">
    <property type="protein sequence ID" value="MDQ0437512.1"/>
    <property type="molecule type" value="Genomic_DNA"/>
</dbReference>
<evidence type="ECO:0000259" key="1">
    <source>
        <dbReference type="Pfam" id="PF12705"/>
    </source>
</evidence>
<reference evidence="2 3" key="1">
    <citation type="submission" date="2023-07" db="EMBL/GenBank/DDBJ databases">
        <title>Genomic Encyclopedia of Type Strains, Phase IV (KMG-IV): sequencing the most valuable type-strain genomes for metagenomic binning, comparative biology and taxonomic classification.</title>
        <authorList>
            <person name="Goeker M."/>
        </authorList>
    </citation>
    <scope>NUCLEOTIDE SEQUENCE [LARGE SCALE GENOMIC DNA]</scope>
    <source>
        <strain evidence="2 3">B6-8</strain>
    </source>
</reference>
<keyword evidence="2" id="KW-0547">Nucleotide-binding</keyword>
<organism evidence="2 3">
    <name type="scientific">Kaistia dalseonensis</name>
    <dbReference type="NCBI Taxonomy" id="410840"/>
    <lineage>
        <taxon>Bacteria</taxon>
        <taxon>Pseudomonadati</taxon>
        <taxon>Pseudomonadota</taxon>
        <taxon>Alphaproteobacteria</taxon>
        <taxon>Hyphomicrobiales</taxon>
        <taxon>Kaistiaceae</taxon>
        <taxon>Kaistia</taxon>
    </lineage>
</organism>
<dbReference type="Proteomes" id="UP001241603">
    <property type="component" value="Unassembled WGS sequence"/>
</dbReference>
<dbReference type="EC" id="3.1.-.-" evidence="2"/>
<protein>
    <submittedName>
        <fullName evidence="2">ATP-dependent helicase/nuclease subunit B</fullName>
        <ecNumber evidence="2">3.1.-.-</ecNumber>
        <ecNumber evidence="2">3.6.4.12</ecNumber>
    </submittedName>
</protein>
<accession>A0ABU0H5C4</accession>